<dbReference type="InterPro" id="IPR002885">
    <property type="entry name" value="PPR_rpt"/>
</dbReference>
<feature type="repeat" description="PPR" evidence="1">
    <location>
        <begin position="892"/>
        <end position="926"/>
    </location>
</feature>
<dbReference type="Pfam" id="PF13812">
    <property type="entry name" value="PPR_3"/>
    <property type="match status" value="1"/>
</dbReference>
<feature type="region of interest" description="Disordered" evidence="2">
    <location>
        <begin position="95"/>
        <end position="233"/>
    </location>
</feature>
<dbReference type="InterPro" id="IPR011990">
    <property type="entry name" value="TPR-like_helical_dom_sf"/>
</dbReference>
<dbReference type="Pfam" id="PF01535">
    <property type="entry name" value="PPR"/>
    <property type="match status" value="1"/>
</dbReference>
<dbReference type="GO" id="GO:0003729">
    <property type="term" value="F:mRNA binding"/>
    <property type="evidence" value="ECO:0007669"/>
    <property type="project" value="TreeGrafter"/>
</dbReference>
<evidence type="ECO:0000256" key="2">
    <source>
        <dbReference type="SAM" id="MobiDB-lite"/>
    </source>
</evidence>
<feature type="repeat" description="PPR" evidence="1">
    <location>
        <begin position="658"/>
        <end position="692"/>
    </location>
</feature>
<evidence type="ECO:0000313" key="3">
    <source>
        <dbReference type="EMBL" id="KAJ7368655.1"/>
    </source>
</evidence>
<feature type="repeat" description="PPR" evidence="1">
    <location>
        <begin position="623"/>
        <end position="657"/>
    </location>
</feature>
<dbReference type="Pfam" id="PF13041">
    <property type="entry name" value="PPR_2"/>
    <property type="match status" value="1"/>
</dbReference>
<dbReference type="PANTHER" id="PTHR47938:SF35">
    <property type="entry name" value="PENTATRICOPEPTIDE REPEAT-CONTAINING PROTEIN 4, MITOCHONDRIAL-RELATED"/>
    <property type="match status" value="1"/>
</dbReference>
<feature type="repeat" description="PPR" evidence="1">
    <location>
        <begin position="806"/>
        <end position="840"/>
    </location>
</feature>
<dbReference type="PANTHER" id="PTHR47938">
    <property type="entry name" value="RESPIRATORY COMPLEX I CHAPERONE (CIA84), PUTATIVE (AFU_ORTHOLOGUE AFUA_2G06020)-RELATED"/>
    <property type="match status" value="1"/>
</dbReference>
<gene>
    <name evidence="3" type="ORF">DFH08DRAFT_831906</name>
</gene>
<sequence>MVEPTGSIILNTLLQGRATLALHPASIYSKVMPRPARVQLTPGFFSPQPRRAEGKERMTDSPRADVLSVYSAQCKDWSCRMRISVYCSGRLENVVEEEEARRRPRNARRTRKTAHTLPRHSPGAILLHRGQARHASHTSDRPSPDSDPPSSGTDSSALDPPTESAAASDNGSPQSIDESVEDLDWNSETPVPVPPLLDDISETHSPPAPDSPSSPVVDPPETTPPPLSRAEKQFKQGDIQYLRSLIAEDKDHLQPQKMWYAYETVEAHGDPSALTSLELLALAQNLLIWAESRNQIDDLTDLHKWGERIRRILDSLDPEAASSLTLRTLMARALALEGDLQTAVNIIHSERHHYDEFNVYLRAYESILVSTWRHFDRVRAVEFLILEWKTIGSYLLTETSRKHSGTPTLAAAGESLRKTAFAVASGISLPAVVVAEKQQDWTEQQRQHLGDFLIEAFLRHKLPMESVAVLREMRQQQVRPLSLIPLQLVRALARDNLYNEAHTLYASVEKEQTYEYLFTGLYLYAHEGQEEWAVEYFDRISESGWINARAVLMLMYVYAVQGETQKTREVFQQFFPEDENGVPTNSPAVEHFAVGMFAHAQRGDSDGTLSWVADMRKLGLRPEVYVFTTILKSFALRGDLESVAKLLDRMNAAGHRPNVVTYTTVMTLLAHRKDPASAEAIYTRAIKDGIVPDTLMIATVMNAHIAAASWKGVIRAFDFVRSSPHMRLTIGIYNMLLKAYVQIGAPFRIVFHKFNQIEVLRLRPDAYSFALLIQSACDARQMDTAWDIYTHMEKLAEDWGSSRHITTWTMTIIMAGFLRKGDNDRAMFVYDQMMERGLKPNAVTYGVIISAYGREGTEESFKLAEKFIEGLTEAPPEERTWETPPHGRLSARDHLYLPLMQSYSSRHQPREVERVFEKMISDGGVPTLSILSALLDAYAAVGDTDSVLQLWPQIFEMGRRYSTIPLFENESDSDAQRASKMHTFVLCMPLSRYIETLSKANRHDEIATVWKEFQVTGFSFSADNWNQLALALVRAKELERSFEVLEKVLLPYHRRSNVLRYQRDPNPSSPLSFDVPPPERSPLEKPLVGKARAAATHFGRFHKRAREDFADPAHADDLAHHLHVLHRISPMWNTWKPRPDVLRQLLEALLRLRLGYPVDAEQRERDELSIDPAVFAQQKEDARARLGEIYQTFPRAVVAVERFERKERARLGRWFPKVYSWAGPKPR</sequence>
<reference evidence="3" key="1">
    <citation type="submission" date="2023-03" db="EMBL/GenBank/DDBJ databases">
        <title>Massive genome expansion in bonnet fungi (Mycena s.s.) driven by repeated elements and novel gene families across ecological guilds.</title>
        <authorList>
            <consortium name="Lawrence Berkeley National Laboratory"/>
            <person name="Harder C.B."/>
            <person name="Miyauchi S."/>
            <person name="Viragh M."/>
            <person name="Kuo A."/>
            <person name="Thoen E."/>
            <person name="Andreopoulos B."/>
            <person name="Lu D."/>
            <person name="Skrede I."/>
            <person name="Drula E."/>
            <person name="Henrissat B."/>
            <person name="Morin E."/>
            <person name="Kohler A."/>
            <person name="Barry K."/>
            <person name="LaButti K."/>
            <person name="Morin E."/>
            <person name="Salamov A."/>
            <person name="Lipzen A."/>
            <person name="Mereny Z."/>
            <person name="Hegedus B."/>
            <person name="Baldrian P."/>
            <person name="Stursova M."/>
            <person name="Weitz H."/>
            <person name="Taylor A."/>
            <person name="Grigoriev I.V."/>
            <person name="Nagy L.G."/>
            <person name="Martin F."/>
            <person name="Kauserud H."/>
        </authorList>
    </citation>
    <scope>NUCLEOTIDE SEQUENCE</scope>
    <source>
        <strain evidence="3">CBHHK002</strain>
    </source>
</reference>
<dbReference type="SUPFAM" id="SSF81901">
    <property type="entry name" value="HCP-like"/>
    <property type="match status" value="1"/>
</dbReference>
<organism evidence="3 4">
    <name type="scientific">Mycena albidolilacea</name>
    <dbReference type="NCBI Taxonomy" id="1033008"/>
    <lineage>
        <taxon>Eukaryota</taxon>
        <taxon>Fungi</taxon>
        <taxon>Dikarya</taxon>
        <taxon>Basidiomycota</taxon>
        <taxon>Agaricomycotina</taxon>
        <taxon>Agaricomycetes</taxon>
        <taxon>Agaricomycetidae</taxon>
        <taxon>Agaricales</taxon>
        <taxon>Marasmiineae</taxon>
        <taxon>Mycenaceae</taxon>
        <taxon>Mycena</taxon>
    </lineage>
</organism>
<evidence type="ECO:0000256" key="1">
    <source>
        <dbReference type="PROSITE-ProRule" id="PRU00708"/>
    </source>
</evidence>
<evidence type="ECO:0000313" key="4">
    <source>
        <dbReference type="Proteomes" id="UP001218218"/>
    </source>
</evidence>
<protein>
    <recommendedName>
        <fullName evidence="5">Pentatricopeptide repeat-containing protein</fullName>
    </recommendedName>
</protein>
<feature type="region of interest" description="Disordered" evidence="2">
    <location>
        <begin position="1061"/>
        <end position="1085"/>
    </location>
</feature>
<dbReference type="PROSITE" id="PS51375">
    <property type="entry name" value="PPR"/>
    <property type="match status" value="4"/>
</dbReference>
<feature type="compositionally biased region" description="Basic residues" evidence="2">
    <location>
        <begin position="102"/>
        <end position="118"/>
    </location>
</feature>
<comment type="caution">
    <text evidence="3">The sequence shown here is derived from an EMBL/GenBank/DDBJ whole genome shotgun (WGS) entry which is preliminary data.</text>
</comment>
<dbReference type="AlphaFoldDB" id="A0AAD7AVL8"/>
<feature type="compositionally biased region" description="Polar residues" evidence="2">
    <location>
        <begin position="165"/>
        <end position="177"/>
    </location>
</feature>
<proteinExistence type="predicted"/>
<dbReference type="Proteomes" id="UP001218218">
    <property type="component" value="Unassembled WGS sequence"/>
</dbReference>
<feature type="compositionally biased region" description="Pro residues" evidence="2">
    <location>
        <begin position="206"/>
        <end position="227"/>
    </location>
</feature>
<keyword evidence="4" id="KW-1185">Reference proteome</keyword>
<dbReference type="Gene3D" id="1.25.40.10">
    <property type="entry name" value="Tetratricopeptide repeat domain"/>
    <property type="match status" value="4"/>
</dbReference>
<dbReference type="NCBIfam" id="TIGR00756">
    <property type="entry name" value="PPR"/>
    <property type="match status" value="3"/>
</dbReference>
<dbReference type="EMBL" id="JARIHO010000001">
    <property type="protein sequence ID" value="KAJ7368655.1"/>
    <property type="molecule type" value="Genomic_DNA"/>
</dbReference>
<evidence type="ECO:0008006" key="5">
    <source>
        <dbReference type="Google" id="ProtNLM"/>
    </source>
</evidence>
<accession>A0AAD7AVL8</accession>
<name>A0AAD7AVL8_9AGAR</name>